<proteinExistence type="predicted"/>
<comment type="caution">
    <text evidence="1">The sequence shown here is derived from an EMBL/GenBank/DDBJ whole genome shotgun (WGS) entry which is preliminary data.</text>
</comment>
<dbReference type="Proteomes" id="UP001151760">
    <property type="component" value="Unassembled WGS sequence"/>
</dbReference>
<reference evidence="1" key="1">
    <citation type="journal article" date="2022" name="Int. J. Mol. Sci.">
        <title>Draft Genome of Tanacetum Coccineum: Genomic Comparison of Closely Related Tanacetum-Family Plants.</title>
        <authorList>
            <person name="Yamashiro T."/>
            <person name="Shiraishi A."/>
            <person name="Nakayama K."/>
            <person name="Satake H."/>
        </authorList>
    </citation>
    <scope>NUCLEOTIDE SEQUENCE</scope>
</reference>
<organism evidence="1 2">
    <name type="scientific">Tanacetum coccineum</name>
    <dbReference type="NCBI Taxonomy" id="301880"/>
    <lineage>
        <taxon>Eukaryota</taxon>
        <taxon>Viridiplantae</taxon>
        <taxon>Streptophyta</taxon>
        <taxon>Embryophyta</taxon>
        <taxon>Tracheophyta</taxon>
        <taxon>Spermatophyta</taxon>
        <taxon>Magnoliopsida</taxon>
        <taxon>eudicotyledons</taxon>
        <taxon>Gunneridae</taxon>
        <taxon>Pentapetalae</taxon>
        <taxon>asterids</taxon>
        <taxon>campanulids</taxon>
        <taxon>Asterales</taxon>
        <taxon>Asteraceae</taxon>
        <taxon>Asteroideae</taxon>
        <taxon>Anthemideae</taxon>
        <taxon>Anthemidinae</taxon>
        <taxon>Tanacetum</taxon>
    </lineage>
</organism>
<gene>
    <name evidence="1" type="ORF">Tco_0820497</name>
</gene>
<dbReference type="EMBL" id="BQNB010012109">
    <property type="protein sequence ID" value="GJS99327.1"/>
    <property type="molecule type" value="Genomic_DNA"/>
</dbReference>
<keyword evidence="2" id="KW-1185">Reference proteome</keyword>
<sequence>MEGNPVLASCMSLFRSWGLGTMPKETEWDCSESSVGLGSVTMVSAGIFLDLGLLLFLESALEASRPYDLVSKRRAFWSLNEDILKITVLKTNTSYPSRKIRRIRASTHQRLQRNKDQYVMSKENQYVVFKIWNQYNILEDIKRGPYSKKSPIRLRMTKVMKGEFKKIKDVKVEDVSLTCDASLEVFNDDVSRLSKMDDDLFTYEVEVANIPCDSKMDNDSE</sequence>
<evidence type="ECO:0000313" key="1">
    <source>
        <dbReference type="EMBL" id="GJS99327.1"/>
    </source>
</evidence>
<evidence type="ECO:0000313" key="2">
    <source>
        <dbReference type="Proteomes" id="UP001151760"/>
    </source>
</evidence>
<accession>A0ABQ5ADS2</accession>
<name>A0ABQ5ADS2_9ASTR</name>
<reference evidence="1" key="2">
    <citation type="submission" date="2022-01" db="EMBL/GenBank/DDBJ databases">
        <authorList>
            <person name="Yamashiro T."/>
            <person name="Shiraishi A."/>
            <person name="Satake H."/>
            <person name="Nakayama K."/>
        </authorList>
    </citation>
    <scope>NUCLEOTIDE SEQUENCE</scope>
</reference>
<protein>
    <submittedName>
        <fullName evidence="1">Uncharacterized protein</fullName>
    </submittedName>
</protein>